<name>A0AAW1UTC6_9CUCU</name>
<accession>A0AAW1UTC6</accession>
<keyword evidence="2" id="KW-1185">Reference proteome</keyword>
<evidence type="ECO:0000313" key="1">
    <source>
        <dbReference type="EMBL" id="KAK9884046.1"/>
    </source>
</evidence>
<gene>
    <name evidence="1" type="ORF">WA026_004981</name>
</gene>
<proteinExistence type="predicted"/>
<comment type="caution">
    <text evidence="1">The sequence shown here is derived from an EMBL/GenBank/DDBJ whole genome shotgun (WGS) entry which is preliminary data.</text>
</comment>
<organism evidence="1 2">
    <name type="scientific">Henosepilachna vigintioctopunctata</name>
    <dbReference type="NCBI Taxonomy" id="420089"/>
    <lineage>
        <taxon>Eukaryota</taxon>
        <taxon>Metazoa</taxon>
        <taxon>Ecdysozoa</taxon>
        <taxon>Arthropoda</taxon>
        <taxon>Hexapoda</taxon>
        <taxon>Insecta</taxon>
        <taxon>Pterygota</taxon>
        <taxon>Neoptera</taxon>
        <taxon>Endopterygota</taxon>
        <taxon>Coleoptera</taxon>
        <taxon>Polyphaga</taxon>
        <taxon>Cucujiformia</taxon>
        <taxon>Coccinelloidea</taxon>
        <taxon>Coccinellidae</taxon>
        <taxon>Epilachninae</taxon>
        <taxon>Epilachnini</taxon>
        <taxon>Henosepilachna</taxon>
    </lineage>
</organism>
<dbReference type="EMBL" id="JARQZJ010000092">
    <property type="protein sequence ID" value="KAK9884046.1"/>
    <property type="molecule type" value="Genomic_DNA"/>
</dbReference>
<protein>
    <submittedName>
        <fullName evidence="1">Uncharacterized protein</fullName>
    </submittedName>
</protein>
<evidence type="ECO:0000313" key="2">
    <source>
        <dbReference type="Proteomes" id="UP001431783"/>
    </source>
</evidence>
<sequence>MIDQTKSMKRITLDEVTGEYNQQAEQIAVQVEPMSRAVLRNDTTSSKLVKNPLVNNSRISSIITSYQTQKPSYLTRLYPATPSEEVDISSNNVVVPKEPVETLETGEYSYSRVLQETTHHTTNQTMNMNAIIPVKPIGEYTEQIRVMEKPSSGIDNSSSTEPFSK</sequence>
<dbReference type="AlphaFoldDB" id="A0AAW1UTC6"/>
<dbReference type="Proteomes" id="UP001431783">
    <property type="component" value="Unassembled WGS sequence"/>
</dbReference>
<reference evidence="1 2" key="1">
    <citation type="submission" date="2023-03" db="EMBL/GenBank/DDBJ databases">
        <title>Genome insight into feeding habits of ladybird beetles.</title>
        <authorList>
            <person name="Li H.-S."/>
            <person name="Huang Y.-H."/>
            <person name="Pang H."/>
        </authorList>
    </citation>
    <scope>NUCLEOTIDE SEQUENCE [LARGE SCALE GENOMIC DNA]</scope>
    <source>
        <strain evidence="1">SYSU_2023b</strain>
        <tissue evidence="1">Whole body</tissue>
    </source>
</reference>